<feature type="transmembrane region" description="Helical" evidence="2">
    <location>
        <begin position="58"/>
        <end position="74"/>
    </location>
</feature>
<dbReference type="EMBL" id="ML738294">
    <property type="protein sequence ID" value="KAE8319519.1"/>
    <property type="molecule type" value="Genomic_DNA"/>
</dbReference>
<keyword evidence="4" id="KW-1185">Reference proteome</keyword>
<evidence type="ECO:0000313" key="3">
    <source>
        <dbReference type="EMBL" id="KAE8319519.1"/>
    </source>
</evidence>
<keyword evidence="2" id="KW-0812">Transmembrane</keyword>
<dbReference type="Proteomes" id="UP000325433">
    <property type="component" value="Unassembled WGS sequence"/>
</dbReference>
<name>A0A5N6WI72_9EURO</name>
<sequence length="75" mass="8716">MMNSKSRLSPSPIDTPTPSLHSHYGRILHVCDVSADWYGYVMMGVDDMRFKESSDRSWNALILFFLFPLQIYMLV</sequence>
<proteinExistence type="predicted"/>
<feature type="region of interest" description="Disordered" evidence="1">
    <location>
        <begin position="1"/>
        <end position="22"/>
    </location>
</feature>
<reference evidence="4" key="1">
    <citation type="submission" date="2019-04" db="EMBL/GenBank/DDBJ databases">
        <title>Friends and foes A comparative genomics studyof 23 Aspergillus species from section Flavi.</title>
        <authorList>
            <consortium name="DOE Joint Genome Institute"/>
            <person name="Kjaerbolling I."/>
            <person name="Vesth T."/>
            <person name="Frisvad J.C."/>
            <person name="Nybo J.L."/>
            <person name="Theobald S."/>
            <person name="Kildgaard S."/>
            <person name="Isbrandt T."/>
            <person name="Kuo A."/>
            <person name="Sato A."/>
            <person name="Lyhne E.K."/>
            <person name="Kogle M.E."/>
            <person name="Wiebenga A."/>
            <person name="Kun R.S."/>
            <person name="Lubbers R.J."/>
            <person name="Makela M.R."/>
            <person name="Barry K."/>
            <person name="Chovatia M."/>
            <person name="Clum A."/>
            <person name="Daum C."/>
            <person name="Haridas S."/>
            <person name="He G."/>
            <person name="LaButti K."/>
            <person name="Lipzen A."/>
            <person name="Mondo S."/>
            <person name="Riley R."/>
            <person name="Salamov A."/>
            <person name="Simmons B.A."/>
            <person name="Magnuson J.K."/>
            <person name="Henrissat B."/>
            <person name="Mortensen U.H."/>
            <person name="Larsen T.O."/>
            <person name="Devries R.P."/>
            <person name="Grigoriev I.V."/>
            <person name="Machida M."/>
            <person name="Baker S.E."/>
            <person name="Andersen M.R."/>
        </authorList>
    </citation>
    <scope>NUCLEOTIDE SEQUENCE [LARGE SCALE GENOMIC DNA]</scope>
    <source>
        <strain evidence="4">CBS 130015</strain>
    </source>
</reference>
<evidence type="ECO:0000313" key="4">
    <source>
        <dbReference type="Proteomes" id="UP000325433"/>
    </source>
</evidence>
<keyword evidence="2" id="KW-1133">Transmembrane helix</keyword>
<keyword evidence="2" id="KW-0472">Membrane</keyword>
<accession>A0A5N6WI72</accession>
<evidence type="ECO:0000256" key="2">
    <source>
        <dbReference type="SAM" id="Phobius"/>
    </source>
</evidence>
<protein>
    <submittedName>
        <fullName evidence="3">Uncharacterized protein</fullName>
    </submittedName>
</protein>
<organism evidence="3 4">
    <name type="scientific">Aspergillus transmontanensis</name>
    <dbReference type="NCBI Taxonomy" id="1034304"/>
    <lineage>
        <taxon>Eukaryota</taxon>
        <taxon>Fungi</taxon>
        <taxon>Dikarya</taxon>
        <taxon>Ascomycota</taxon>
        <taxon>Pezizomycotina</taxon>
        <taxon>Eurotiomycetes</taxon>
        <taxon>Eurotiomycetidae</taxon>
        <taxon>Eurotiales</taxon>
        <taxon>Aspergillaceae</taxon>
        <taxon>Aspergillus</taxon>
        <taxon>Aspergillus subgen. Circumdati</taxon>
    </lineage>
</organism>
<evidence type="ECO:0000256" key="1">
    <source>
        <dbReference type="SAM" id="MobiDB-lite"/>
    </source>
</evidence>
<gene>
    <name evidence="3" type="ORF">BDV41DRAFT_238662</name>
</gene>
<dbReference type="AlphaFoldDB" id="A0A5N6WI72"/>
<feature type="compositionally biased region" description="Polar residues" evidence="1">
    <location>
        <begin position="1"/>
        <end position="20"/>
    </location>
</feature>